<dbReference type="SMART" id="SM00042">
    <property type="entry name" value="CUB"/>
    <property type="match status" value="2"/>
</dbReference>
<protein>
    <submittedName>
        <fullName evidence="5">Putative cub domain-containing protein</fullName>
    </submittedName>
</protein>
<evidence type="ECO:0000313" key="7">
    <source>
        <dbReference type="Proteomes" id="UP000092461"/>
    </source>
</evidence>
<reference evidence="6" key="3">
    <citation type="submission" date="2020-05" db="UniProtKB">
        <authorList>
            <consortium name="EnsemblMetazoa"/>
        </authorList>
    </citation>
    <scope>IDENTIFICATION</scope>
    <source>
        <strain evidence="6">Jacobina</strain>
    </source>
</reference>
<dbReference type="EMBL" id="AJWK01014345">
    <property type="status" value="NOT_ANNOTATED_CDS"/>
    <property type="molecule type" value="Genomic_DNA"/>
</dbReference>
<dbReference type="Pfam" id="PF00431">
    <property type="entry name" value="CUB"/>
    <property type="match status" value="2"/>
</dbReference>
<dbReference type="VEuPathDB" id="VectorBase:LLONM1_009792"/>
<name>A0A1B0CJ93_LUTLO</name>
<reference evidence="5" key="2">
    <citation type="journal article" date="2020" name="BMC">
        <title>Leishmania infection induces a limited differential gene expression in the sand fly midgut.</title>
        <authorList>
            <person name="Coutinho-Abreu I.V."/>
            <person name="Serafim T.D."/>
            <person name="Meneses C."/>
            <person name="Kamhawi S."/>
            <person name="Oliveira F."/>
            <person name="Valenzuela J.G."/>
        </authorList>
    </citation>
    <scope>NUCLEOTIDE SEQUENCE</scope>
    <source>
        <strain evidence="5">Jacobina</strain>
        <tissue evidence="5">Midgut</tissue>
    </source>
</reference>
<evidence type="ECO:0000259" key="4">
    <source>
        <dbReference type="PROSITE" id="PS01180"/>
    </source>
</evidence>
<evidence type="ECO:0000313" key="6">
    <source>
        <dbReference type="EnsemblMetazoa" id="LLOJ004594-PA"/>
    </source>
</evidence>
<dbReference type="Gene3D" id="2.40.128.620">
    <property type="match status" value="1"/>
</dbReference>
<comment type="caution">
    <text evidence="2">Lacks conserved residue(s) required for the propagation of feature annotation.</text>
</comment>
<dbReference type="PANTHER" id="PTHR47537">
    <property type="entry name" value="CUBILIN"/>
    <property type="match status" value="1"/>
</dbReference>
<dbReference type="PANTHER" id="PTHR47537:SF3">
    <property type="entry name" value="CUB DOMAIN-CONTAINING PROTEIN"/>
    <property type="match status" value="1"/>
</dbReference>
<evidence type="ECO:0000313" key="5">
    <source>
        <dbReference type="EMBL" id="MBC1170877.1"/>
    </source>
</evidence>
<dbReference type="FunFam" id="2.60.120.290:FF:000065">
    <property type="entry name" value="Uncharacterized protein, isoform E"/>
    <property type="match status" value="1"/>
</dbReference>
<dbReference type="EMBL" id="GITU01002174">
    <property type="protein sequence ID" value="MBC1170877.1"/>
    <property type="molecule type" value="Transcribed_RNA"/>
</dbReference>
<evidence type="ECO:0000256" key="3">
    <source>
        <dbReference type="SAM" id="Phobius"/>
    </source>
</evidence>
<proteinExistence type="predicted"/>
<feature type="domain" description="CUB" evidence="4">
    <location>
        <begin position="164"/>
        <end position="306"/>
    </location>
</feature>
<dbReference type="InterPro" id="IPR053207">
    <property type="entry name" value="Non-NMDA_GluR_Accessory"/>
</dbReference>
<dbReference type="SMART" id="SM00192">
    <property type="entry name" value="LDLa"/>
    <property type="match status" value="1"/>
</dbReference>
<reference evidence="7" key="1">
    <citation type="submission" date="2012-05" db="EMBL/GenBank/DDBJ databases">
        <title>Whole Genome Assembly of Lutzomyia longipalpis.</title>
        <authorList>
            <person name="Richards S."/>
            <person name="Qu C."/>
            <person name="Dillon R."/>
            <person name="Worley K."/>
            <person name="Scherer S."/>
            <person name="Batterton M."/>
            <person name="Taylor A."/>
            <person name="Hawes A."/>
            <person name="Hernandez B."/>
            <person name="Kovar C."/>
            <person name="Mandapat C."/>
            <person name="Pham C."/>
            <person name="Qu C."/>
            <person name="Jing C."/>
            <person name="Bess C."/>
            <person name="Bandaranaike D."/>
            <person name="Ngo D."/>
            <person name="Ongeri F."/>
            <person name="Arias F."/>
            <person name="Lara F."/>
            <person name="Weissenberger G."/>
            <person name="Kamau G."/>
            <person name="Han H."/>
            <person name="Shen H."/>
            <person name="Dinh H."/>
            <person name="Khalil I."/>
            <person name="Jones J."/>
            <person name="Shafer J."/>
            <person name="Jayaseelan J."/>
            <person name="Quiroz J."/>
            <person name="Blankenburg K."/>
            <person name="Nguyen L."/>
            <person name="Jackson L."/>
            <person name="Francisco L."/>
            <person name="Tang L.-Y."/>
            <person name="Pu L.-L."/>
            <person name="Perales L."/>
            <person name="Lorensuhewa L."/>
            <person name="Munidasa M."/>
            <person name="Coyle M."/>
            <person name="Taylor M."/>
            <person name="Puazo M."/>
            <person name="Firestine M."/>
            <person name="Scheel M."/>
            <person name="Javaid M."/>
            <person name="Wang M."/>
            <person name="Li M."/>
            <person name="Tabassum N."/>
            <person name="Saada N."/>
            <person name="Osuji N."/>
            <person name="Aqrawi P."/>
            <person name="Fu Q."/>
            <person name="Thornton R."/>
            <person name="Raj R."/>
            <person name="Goodspeed R."/>
            <person name="Mata R."/>
            <person name="Najjar R."/>
            <person name="Gubbala S."/>
            <person name="Lee S."/>
            <person name="Denson S."/>
            <person name="Patil S."/>
            <person name="Macmil S."/>
            <person name="Qi S."/>
            <person name="Matskevitch T."/>
            <person name="Palculict T."/>
            <person name="Mathew T."/>
            <person name="Vee V."/>
            <person name="Velamala V."/>
            <person name="Korchina V."/>
            <person name="Cai W."/>
            <person name="Liu W."/>
            <person name="Dai W."/>
            <person name="Zou X."/>
            <person name="Zhu Y."/>
            <person name="Zhang Y."/>
            <person name="Wu Y.-Q."/>
            <person name="Xin Y."/>
            <person name="Nazarath L."/>
            <person name="Kovar C."/>
            <person name="Han Y."/>
            <person name="Muzny D."/>
            <person name="Gibbs R."/>
        </authorList>
    </citation>
    <scope>NUCLEOTIDE SEQUENCE [LARGE SCALE GENOMIC DNA]</scope>
    <source>
        <strain evidence="7">Jacobina</strain>
    </source>
</reference>
<dbReference type="VEuPathDB" id="VectorBase:LLOJ004594"/>
<dbReference type="EMBL" id="AJWK01014343">
    <property type="status" value="NOT_ANNOTATED_CDS"/>
    <property type="molecule type" value="Genomic_DNA"/>
</dbReference>
<dbReference type="CDD" id="cd00041">
    <property type="entry name" value="CUB"/>
    <property type="match status" value="2"/>
</dbReference>
<dbReference type="Gene3D" id="2.60.120.290">
    <property type="entry name" value="Spermadhesin, CUB domain"/>
    <property type="match status" value="3"/>
</dbReference>
<dbReference type="InterPro" id="IPR000859">
    <property type="entry name" value="CUB_dom"/>
</dbReference>
<dbReference type="EMBL" id="AJWK01014342">
    <property type="status" value="NOT_ANNOTATED_CDS"/>
    <property type="molecule type" value="Genomic_DNA"/>
</dbReference>
<dbReference type="EnsemblMetazoa" id="LLOJ004594-RA">
    <property type="protein sequence ID" value="LLOJ004594-PA"/>
    <property type="gene ID" value="LLOJ004594"/>
</dbReference>
<dbReference type="VEuPathDB" id="VectorBase:LLONM1_005809"/>
<keyword evidence="3" id="KW-0472">Membrane</keyword>
<dbReference type="SUPFAM" id="SSF49854">
    <property type="entry name" value="Spermadhesin, CUB domain"/>
    <property type="match status" value="2"/>
</dbReference>
<sequence length="1291" mass="144485">MGAVYPFLVCNRTLYGEVGKTYELDVRQPKELPFICDFNFTALGNEHGDIIQINFNKFNVGRFTSFKDSGCHDGSMAIREALLPSSGGVWCGTAWGFNSYYSETQSINVSLRLWRLPGGLTAASTASAGNFEFSLSYKFLRKGDALLRSDETAWMGDAVPGSYCNRHLYDCDQRRGGCVIRSPNFPGIYPRNITCLYRISQRTIPNGLHAMIVLRQSDRHKLHIKDQAPQMEQNNRMLRSWEQCDLVQDYISVRDGKSLDAPEIARFCGGDTLPEIIASGPDMAIEFKTSPYDSLFHNFQAPSLMGYELQININFNKFNVGRFTSFKDSGCHDGSMAIREASLPSSGGVWCGTAWGFNSYYSETQSINVSLRLWRLPGGLTAASTASAGNFEFSLSYNSSGRVRDALLRSDETAWMGDAVPGSYCNRHLYDCDQRRGGCVIRSPNFPGIYPRNITCLYRISQRTIPNGLHAMIVLRQSDRHKLHIKDQAPQMEQNNRMLRSWEQCDLVQDYISVRDGKSLDAPEIARFCGGDTLPEIIASGPDMAIEFKTSPYDSLFHNFQAPNCSAMSFPVDENTCMNGNTTLGRQVKYVNANSQSFVAPESRCEFTINAFENPFGELESPRHTLPPNTLCRYYFQGRHHETVWISFLKYNSALDTSAVFEAQSDCAPQLRIWDGKLVTSNRTHGSQYDFTPNSSLLAEICREDVPKLCSRSLITKRARPCTADESYLSTGSDLTMEYKPNPNGPARLYGPVAAFRLRYEFVDTSLGGTPLDQPFQTSLFAPEPAALTQSHSKSCNRLYRSISTTRGIFRSPTNVFFYGRGGSENISCTIRFEARRGESVRPEERVELFWNNVQNRSGRWHCDHHGGPVADLRIGEVPWLDVGPLPRDCICSDVSRSLILAPLAANIVEVQFNTHSMSVDQDFRDFYFEGRLTITRARFGGRSCQNVQNRSGRWHCDHHGGPVADLRIGEVPWLDVGPLPRDCICSDVSRSLILAPLAANIVEVQFNTHSMSVDQDFRDFYFEGRYEFTADGCATDWSMRRLKGRSGNASLSASECAPLIQPWLLEPESPEGYLVLKLKGFWMPTVMQSVAPCPTDARITVYSTNNPGSQRDLCPTTGNDVVAFSDGWDSAFEYSPVELSRNLVVEYRSPWKSGIDNLEYKFSWMEVYPAIGCHYKCTELQACIAPELWCDGINHCPSGQDESSVECNINLPLSPLYVGIAAATFTLLLSLTAGLAACAKRKKIEVKQHYDAHADANGRFPPHLAAHHHHLPPHALPPIFIDTPAKDSFC</sequence>
<dbReference type="PROSITE" id="PS01180">
    <property type="entry name" value="CUB"/>
    <property type="match status" value="2"/>
</dbReference>
<dbReference type="VEuPathDB" id="VectorBase:LLONM1_003646"/>
<keyword evidence="1" id="KW-1015">Disulfide bond</keyword>
<dbReference type="Proteomes" id="UP000092461">
    <property type="component" value="Unassembled WGS sequence"/>
</dbReference>
<dbReference type="EMBL" id="AJWK01014344">
    <property type="status" value="NOT_ANNOTATED_CDS"/>
    <property type="molecule type" value="Genomic_DNA"/>
</dbReference>
<organism evidence="6 7">
    <name type="scientific">Lutzomyia longipalpis</name>
    <name type="common">Sand fly</name>
    <dbReference type="NCBI Taxonomy" id="7200"/>
    <lineage>
        <taxon>Eukaryota</taxon>
        <taxon>Metazoa</taxon>
        <taxon>Ecdysozoa</taxon>
        <taxon>Arthropoda</taxon>
        <taxon>Hexapoda</taxon>
        <taxon>Insecta</taxon>
        <taxon>Pterygota</taxon>
        <taxon>Neoptera</taxon>
        <taxon>Endopterygota</taxon>
        <taxon>Diptera</taxon>
        <taxon>Nematocera</taxon>
        <taxon>Psychodoidea</taxon>
        <taxon>Psychodidae</taxon>
        <taxon>Lutzomyia</taxon>
        <taxon>Lutzomyia</taxon>
    </lineage>
</organism>
<keyword evidence="7" id="KW-1185">Reference proteome</keyword>
<feature type="domain" description="CUB" evidence="4">
    <location>
        <begin position="425"/>
        <end position="567"/>
    </location>
</feature>
<evidence type="ECO:0000256" key="2">
    <source>
        <dbReference type="PROSITE-ProRule" id="PRU00059"/>
    </source>
</evidence>
<keyword evidence="3" id="KW-0812">Transmembrane</keyword>
<accession>A0A1B0CJ93</accession>
<dbReference type="Pfam" id="PF25090">
    <property type="entry name" value="DUF7805"/>
    <property type="match status" value="1"/>
</dbReference>
<evidence type="ECO:0000256" key="1">
    <source>
        <dbReference type="ARBA" id="ARBA00023157"/>
    </source>
</evidence>
<dbReference type="InterPro" id="IPR056707">
    <property type="entry name" value="DUF7805"/>
</dbReference>
<keyword evidence="3" id="KW-1133">Transmembrane helix</keyword>
<dbReference type="InterPro" id="IPR002172">
    <property type="entry name" value="LDrepeatLR_classA_rpt"/>
</dbReference>
<dbReference type="GO" id="GO:0005886">
    <property type="term" value="C:plasma membrane"/>
    <property type="evidence" value="ECO:0007669"/>
    <property type="project" value="TreeGrafter"/>
</dbReference>
<dbReference type="InterPro" id="IPR035914">
    <property type="entry name" value="Sperma_CUB_dom_sf"/>
</dbReference>
<feature type="transmembrane region" description="Helical" evidence="3">
    <location>
        <begin position="1217"/>
        <end position="1240"/>
    </location>
</feature>